<dbReference type="Gene3D" id="3.30.450.20">
    <property type="entry name" value="PAS domain"/>
    <property type="match status" value="1"/>
</dbReference>
<dbReference type="InterPro" id="IPR000700">
    <property type="entry name" value="PAS-assoc_C"/>
</dbReference>
<dbReference type="InterPro" id="IPR036457">
    <property type="entry name" value="PPM-type-like_dom_sf"/>
</dbReference>
<gene>
    <name evidence="17" type="ORF">SAMN05216260_10989</name>
</gene>
<dbReference type="PROSITE" id="PS50113">
    <property type="entry name" value="PAC"/>
    <property type="match status" value="1"/>
</dbReference>
<evidence type="ECO:0000256" key="4">
    <source>
        <dbReference type="ARBA" id="ARBA00022723"/>
    </source>
</evidence>
<dbReference type="InterPro" id="IPR001610">
    <property type="entry name" value="PAC"/>
</dbReference>
<evidence type="ECO:0000256" key="1">
    <source>
        <dbReference type="ARBA" id="ARBA00013081"/>
    </source>
</evidence>
<keyword evidence="8" id="KW-0067">ATP-binding</keyword>
<keyword evidence="5" id="KW-0547">Nucleotide-binding</keyword>
<evidence type="ECO:0000313" key="17">
    <source>
        <dbReference type="EMBL" id="SDF57778.1"/>
    </source>
</evidence>
<dbReference type="InterPro" id="IPR035965">
    <property type="entry name" value="PAS-like_dom_sf"/>
</dbReference>
<dbReference type="SUPFAM" id="SSF55785">
    <property type="entry name" value="PYP-like sensor domain (PAS domain)"/>
    <property type="match status" value="1"/>
</dbReference>
<dbReference type="SMART" id="SM00331">
    <property type="entry name" value="PP2C_SIG"/>
    <property type="match status" value="1"/>
</dbReference>
<dbReference type="SMART" id="SM00065">
    <property type="entry name" value="GAF"/>
    <property type="match status" value="1"/>
</dbReference>
<keyword evidence="3" id="KW-0808">Transferase</keyword>
<dbReference type="SUPFAM" id="SSF55781">
    <property type="entry name" value="GAF domain-like"/>
    <property type="match status" value="1"/>
</dbReference>
<keyword evidence="9" id="KW-0460">Magnesium</keyword>
<evidence type="ECO:0000256" key="13">
    <source>
        <dbReference type="ARBA" id="ARBA00056274"/>
    </source>
</evidence>
<keyword evidence="7" id="KW-0378">Hydrolase</keyword>
<dbReference type="Pfam" id="PF08447">
    <property type="entry name" value="PAS_3"/>
    <property type="match status" value="1"/>
</dbReference>
<dbReference type="Proteomes" id="UP000198614">
    <property type="component" value="Unassembled WGS sequence"/>
</dbReference>
<dbReference type="EC" id="3.1.3.16" evidence="1"/>
<dbReference type="InterPro" id="IPR000014">
    <property type="entry name" value="PAS"/>
</dbReference>
<evidence type="ECO:0000256" key="2">
    <source>
        <dbReference type="ARBA" id="ARBA00022553"/>
    </source>
</evidence>
<keyword evidence="2" id="KW-0597">Phosphoprotein</keyword>
<evidence type="ECO:0000313" key="18">
    <source>
        <dbReference type="Proteomes" id="UP000198614"/>
    </source>
</evidence>
<dbReference type="Gene3D" id="3.30.450.40">
    <property type="match status" value="1"/>
</dbReference>
<dbReference type="InterPro" id="IPR052016">
    <property type="entry name" value="Bact_Sigma-Reg"/>
</dbReference>
<dbReference type="SUPFAM" id="SSF81606">
    <property type="entry name" value="PP2C-like"/>
    <property type="match status" value="1"/>
</dbReference>
<dbReference type="InterPro" id="IPR001932">
    <property type="entry name" value="PPM-type_phosphatase-like_dom"/>
</dbReference>
<evidence type="ECO:0000259" key="16">
    <source>
        <dbReference type="PROSITE" id="PS50113"/>
    </source>
</evidence>
<evidence type="ECO:0000256" key="7">
    <source>
        <dbReference type="ARBA" id="ARBA00022801"/>
    </source>
</evidence>
<evidence type="ECO:0000256" key="9">
    <source>
        <dbReference type="ARBA" id="ARBA00022842"/>
    </source>
</evidence>
<accession>A0A1G7M7K3</accession>
<dbReference type="FunFam" id="3.60.40.10:FF:000005">
    <property type="entry name" value="Serine/threonine protein phosphatase"/>
    <property type="match status" value="1"/>
</dbReference>
<evidence type="ECO:0000256" key="6">
    <source>
        <dbReference type="ARBA" id="ARBA00022777"/>
    </source>
</evidence>
<evidence type="ECO:0000256" key="12">
    <source>
        <dbReference type="ARBA" id="ARBA00047761"/>
    </source>
</evidence>
<dbReference type="GO" id="GO:0004722">
    <property type="term" value="F:protein serine/threonine phosphatase activity"/>
    <property type="evidence" value="ECO:0007669"/>
    <property type="project" value="UniProtKB-EC"/>
</dbReference>
<dbReference type="GO" id="GO:0046872">
    <property type="term" value="F:metal ion binding"/>
    <property type="evidence" value="ECO:0007669"/>
    <property type="project" value="UniProtKB-KW"/>
</dbReference>
<dbReference type="InterPro" id="IPR013655">
    <property type="entry name" value="PAS_fold_3"/>
</dbReference>
<dbReference type="GO" id="GO:0005524">
    <property type="term" value="F:ATP binding"/>
    <property type="evidence" value="ECO:0007669"/>
    <property type="project" value="UniProtKB-KW"/>
</dbReference>
<proteinExistence type="predicted"/>
<dbReference type="EMBL" id="FNAX01000009">
    <property type="protein sequence ID" value="SDF57778.1"/>
    <property type="molecule type" value="Genomic_DNA"/>
</dbReference>
<dbReference type="PANTHER" id="PTHR43156:SF2">
    <property type="entry name" value="STAGE II SPORULATION PROTEIN E"/>
    <property type="match status" value="1"/>
</dbReference>
<evidence type="ECO:0000256" key="14">
    <source>
        <dbReference type="ARBA" id="ARBA00075117"/>
    </source>
</evidence>
<comment type="function">
    <text evidence="13">Primarily acts as an independent SigF regulator that is sensitive to the osmosensory signal, mediating the cross talk of PknD with the SigF regulon. Possesses both phosphatase and kinase activities. The kinase domain functions as a classic anti-sigma factor-like kinase to phosphorylate the anti-anti-sigma factor domain at the canonical regulatory site, and the phosphatase domain antagonizes this activity.</text>
</comment>
<comment type="catalytic activity">
    <reaction evidence="12">
        <text>O-phospho-L-seryl-[protein] + H2O = L-seryl-[protein] + phosphate</text>
        <dbReference type="Rhea" id="RHEA:20629"/>
        <dbReference type="Rhea" id="RHEA-COMP:9863"/>
        <dbReference type="Rhea" id="RHEA-COMP:11604"/>
        <dbReference type="ChEBI" id="CHEBI:15377"/>
        <dbReference type="ChEBI" id="CHEBI:29999"/>
        <dbReference type="ChEBI" id="CHEBI:43474"/>
        <dbReference type="ChEBI" id="CHEBI:83421"/>
        <dbReference type="EC" id="3.1.3.16"/>
    </reaction>
</comment>
<keyword evidence="4" id="KW-0479">Metal-binding</keyword>
<keyword evidence="10" id="KW-0904">Protein phosphatase</keyword>
<evidence type="ECO:0000256" key="15">
    <source>
        <dbReference type="ARBA" id="ARBA00081350"/>
    </source>
</evidence>
<evidence type="ECO:0000256" key="8">
    <source>
        <dbReference type="ARBA" id="ARBA00022840"/>
    </source>
</evidence>
<name>A0A1G7M7K3_9ACTN</name>
<keyword evidence="6" id="KW-0418">Kinase</keyword>
<dbReference type="PANTHER" id="PTHR43156">
    <property type="entry name" value="STAGE II SPORULATION PROTEIN E-RELATED"/>
    <property type="match status" value="1"/>
</dbReference>
<dbReference type="GO" id="GO:0016301">
    <property type="term" value="F:kinase activity"/>
    <property type="evidence" value="ECO:0007669"/>
    <property type="project" value="UniProtKB-KW"/>
</dbReference>
<dbReference type="CDD" id="cd00130">
    <property type="entry name" value="PAS"/>
    <property type="match status" value="1"/>
</dbReference>
<dbReference type="SMART" id="SM00086">
    <property type="entry name" value="PAC"/>
    <property type="match status" value="1"/>
</dbReference>
<keyword evidence="11" id="KW-0464">Manganese</keyword>
<sequence>MAEMSGMKVDGGDGLGDGAGTALAGVPAFVGVGGVVWEPAAGRLHCDATARAVLGLTREECEEHPETLAARVLAQDMPRVFAEARRALDRETSFSLYFRLRHAEGDARWTHAQGRVVRDAEGHLQRVMGVVRDARPDVEARESHTADPTGARHADLVQQLTTALTQAATVEEVTEALVRAGLLGPAAVRSVAVCCEDHGHVLLLSSRGFPAPAVRALRMSRVEDPLPLSEAIRTGRPVFLDHAALLDGYPQLRRLLPPHDRVGYAVLPLTAQGRTFGAVGLASEGGAFPPQLRTVLLALSGTIAQSLQRALLYDRTREMAAGLQTSMLPARLPQTSALTLAARYRPAPFAHEVGGDWYDAVHLSHGRTALVIGDVQGHDVHAAAVMGQLRTALRAYLAEGHSARAALSRAGRFLAELGTDRFATCALAVLDPAADEAEVVRAGHLGPLVRHADGHCAWYPVPGGMPLGPFPEEDSPSTRIPFEAGATMVLCTDGLVESRTADIQVGKTALLRCLQSAPAPLETLADHLLTAVADPAGNADDIALLLAHRAE</sequence>
<dbReference type="Pfam" id="PF13185">
    <property type="entry name" value="GAF_2"/>
    <property type="match status" value="1"/>
</dbReference>
<evidence type="ECO:0000256" key="11">
    <source>
        <dbReference type="ARBA" id="ARBA00023211"/>
    </source>
</evidence>
<feature type="domain" description="PAC" evidence="16">
    <location>
        <begin position="94"/>
        <end position="146"/>
    </location>
</feature>
<organism evidence="17 18">
    <name type="scientific">Streptomyces griseoaurantiacus</name>
    <dbReference type="NCBI Taxonomy" id="68213"/>
    <lineage>
        <taxon>Bacteria</taxon>
        <taxon>Bacillati</taxon>
        <taxon>Actinomycetota</taxon>
        <taxon>Actinomycetes</taxon>
        <taxon>Kitasatosporales</taxon>
        <taxon>Streptomycetaceae</taxon>
        <taxon>Streptomyces</taxon>
        <taxon>Streptomyces aurantiacus group</taxon>
    </lineage>
</organism>
<evidence type="ECO:0000256" key="10">
    <source>
        <dbReference type="ARBA" id="ARBA00022912"/>
    </source>
</evidence>
<evidence type="ECO:0000256" key="5">
    <source>
        <dbReference type="ARBA" id="ARBA00022741"/>
    </source>
</evidence>
<dbReference type="InterPro" id="IPR003018">
    <property type="entry name" value="GAF"/>
</dbReference>
<reference evidence="17 18" key="1">
    <citation type="submission" date="2016-10" db="EMBL/GenBank/DDBJ databases">
        <authorList>
            <person name="de Groot N.N."/>
        </authorList>
    </citation>
    <scope>NUCLEOTIDE SEQUENCE [LARGE SCALE GENOMIC DNA]</scope>
    <source>
        <strain evidence="17 18">CGMCC 4.1859</strain>
    </source>
</reference>
<dbReference type="OrthoDB" id="3916157at2"/>
<protein>
    <recommendedName>
        <fullName evidence="1">protein-serine/threonine phosphatase</fullName>
        <ecNumber evidence="1">3.1.3.16</ecNumber>
    </recommendedName>
    <alternativeName>
        <fullName evidence="15">Protein-serine/threonine phosphatase</fullName>
    </alternativeName>
    <alternativeName>
        <fullName evidence="14">Serine/threonine-protein kinase</fullName>
    </alternativeName>
</protein>
<dbReference type="InterPro" id="IPR029016">
    <property type="entry name" value="GAF-like_dom_sf"/>
</dbReference>
<evidence type="ECO:0000256" key="3">
    <source>
        <dbReference type="ARBA" id="ARBA00022679"/>
    </source>
</evidence>
<dbReference type="AlphaFoldDB" id="A0A1G7M7K3"/>
<dbReference type="Pfam" id="PF07228">
    <property type="entry name" value="SpoIIE"/>
    <property type="match status" value="1"/>
</dbReference>
<dbReference type="Gene3D" id="3.60.40.10">
    <property type="entry name" value="PPM-type phosphatase domain"/>
    <property type="match status" value="1"/>
</dbReference>